<sequence>MFQISSYVGNNNLNEKIKVFHYGFSVAVGQALGLRPVPENYFPNKFSRPEEFSSSEASAIDVRFAVDQTVREREASREGFNSSIWRKSFVLGECRENLP</sequence>
<reference evidence="1" key="1">
    <citation type="submission" date="2020-08" db="EMBL/GenBank/DDBJ databases">
        <title>Genome sequencing and assembly of the red palm weevil Rhynchophorus ferrugineus.</title>
        <authorList>
            <person name="Dias G.B."/>
            <person name="Bergman C.M."/>
            <person name="Manee M."/>
        </authorList>
    </citation>
    <scope>NUCLEOTIDE SEQUENCE</scope>
    <source>
        <strain evidence="1">AA-2017</strain>
        <tissue evidence="1">Whole larva</tissue>
    </source>
</reference>
<comment type="caution">
    <text evidence="1">The sequence shown here is derived from an EMBL/GenBank/DDBJ whole genome shotgun (WGS) entry which is preliminary data.</text>
</comment>
<dbReference type="EMBL" id="JAACXV010000004">
    <property type="protein sequence ID" value="KAF7287682.1"/>
    <property type="molecule type" value="Genomic_DNA"/>
</dbReference>
<evidence type="ECO:0000313" key="2">
    <source>
        <dbReference type="Proteomes" id="UP000625711"/>
    </source>
</evidence>
<gene>
    <name evidence="1" type="ORF">GWI33_006023</name>
</gene>
<dbReference type="Proteomes" id="UP000625711">
    <property type="component" value="Unassembled WGS sequence"/>
</dbReference>
<accession>A0A834J3J8</accession>
<proteinExistence type="predicted"/>
<dbReference type="AlphaFoldDB" id="A0A834J3J8"/>
<name>A0A834J3J8_RHYFE</name>
<protein>
    <submittedName>
        <fullName evidence="1">Uncharacterized protein</fullName>
    </submittedName>
</protein>
<organism evidence="1 2">
    <name type="scientific">Rhynchophorus ferrugineus</name>
    <name type="common">Red palm weevil</name>
    <name type="synonym">Curculio ferrugineus</name>
    <dbReference type="NCBI Taxonomy" id="354439"/>
    <lineage>
        <taxon>Eukaryota</taxon>
        <taxon>Metazoa</taxon>
        <taxon>Ecdysozoa</taxon>
        <taxon>Arthropoda</taxon>
        <taxon>Hexapoda</taxon>
        <taxon>Insecta</taxon>
        <taxon>Pterygota</taxon>
        <taxon>Neoptera</taxon>
        <taxon>Endopterygota</taxon>
        <taxon>Coleoptera</taxon>
        <taxon>Polyphaga</taxon>
        <taxon>Cucujiformia</taxon>
        <taxon>Curculionidae</taxon>
        <taxon>Dryophthorinae</taxon>
        <taxon>Rhynchophorus</taxon>
    </lineage>
</organism>
<keyword evidence="2" id="KW-1185">Reference proteome</keyword>
<evidence type="ECO:0000313" key="1">
    <source>
        <dbReference type="EMBL" id="KAF7287682.1"/>
    </source>
</evidence>